<organism evidence="1 2">
    <name type="scientific">Cupriavidus taiwanensis</name>
    <dbReference type="NCBI Taxonomy" id="164546"/>
    <lineage>
        <taxon>Bacteria</taxon>
        <taxon>Pseudomonadati</taxon>
        <taxon>Pseudomonadota</taxon>
        <taxon>Betaproteobacteria</taxon>
        <taxon>Burkholderiales</taxon>
        <taxon>Burkholderiaceae</taxon>
        <taxon>Cupriavidus</taxon>
    </lineage>
</organism>
<evidence type="ECO:0000313" key="1">
    <source>
        <dbReference type="EMBL" id="SPD68221.1"/>
    </source>
</evidence>
<name>A0A9Q7V0U3_9BURK</name>
<dbReference type="AlphaFoldDB" id="A0A9Q7V0U3"/>
<keyword evidence="1" id="KW-0614">Plasmid</keyword>
<accession>A0A9Q7V0U3</accession>
<dbReference type="EMBL" id="LT984814">
    <property type="protein sequence ID" value="SPD68221.1"/>
    <property type="molecule type" value="Genomic_DNA"/>
</dbReference>
<gene>
    <name evidence="1" type="ORF">CBM2636_MP21071</name>
</gene>
<sequence length="150" mass="15844">MPAKTGTPCFVIDMMSPVLWCSARPRPGGGLHAVRRVGSKYMNGPPMRNEGAGIGPIAASIWAAIPCLARVCGHRRRLPPDLWITLIGALRRCRARGAAAPVRVPPVAVRCATRYKVAMARRAGAAASGGSRTCHAFFVPCLCSPATDPT</sequence>
<proteinExistence type="predicted"/>
<geneLocation type="plasmid" evidence="2">
    <name>cbm2636_mp</name>
</geneLocation>
<reference evidence="1 2" key="1">
    <citation type="submission" date="2018-01" db="EMBL/GenBank/DDBJ databases">
        <authorList>
            <person name="Clerissi C."/>
        </authorList>
    </citation>
    <scope>NUCLEOTIDE SEQUENCE [LARGE SCALE GENOMIC DNA]</scope>
    <source>
        <strain evidence="1">Cupriavidus taiwanensis SWF 66322</strain>
        <plasmid evidence="2">cbm2636_mp</plasmid>
    </source>
</reference>
<protein>
    <submittedName>
        <fullName evidence="1">Uncharacterized protein</fullName>
    </submittedName>
</protein>
<dbReference type="Proteomes" id="UP000254259">
    <property type="component" value="Plasmid CBM2636_mp"/>
</dbReference>
<evidence type="ECO:0000313" key="2">
    <source>
        <dbReference type="Proteomes" id="UP000254259"/>
    </source>
</evidence>